<dbReference type="Proteomes" id="UP000248790">
    <property type="component" value="Unassembled WGS sequence"/>
</dbReference>
<dbReference type="InterPro" id="IPR036291">
    <property type="entry name" value="NAD(P)-bd_dom_sf"/>
</dbReference>
<dbReference type="PROSITE" id="PS51318">
    <property type="entry name" value="TAT"/>
    <property type="match status" value="1"/>
</dbReference>
<dbReference type="SUPFAM" id="SSF55347">
    <property type="entry name" value="Glyceraldehyde-3-phosphate dehydrogenase-like, C-terminal domain"/>
    <property type="match status" value="1"/>
</dbReference>
<comment type="caution">
    <text evidence="3">The sequence shown here is derived from an EMBL/GenBank/DDBJ whole genome shotgun (WGS) entry which is preliminary data.</text>
</comment>
<dbReference type="SUPFAM" id="SSF51735">
    <property type="entry name" value="NAD(P)-binding Rossmann-fold domains"/>
    <property type="match status" value="1"/>
</dbReference>
<organism evidence="3 4">
    <name type="scientific">Larkinella arboricola</name>
    <dbReference type="NCBI Taxonomy" id="643671"/>
    <lineage>
        <taxon>Bacteria</taxon>
        <taxon>Pseudomonadati</taxon>
        <taxon>Bacteroidota</taxon>
        <taxon>Cytophagia</taxon>
        <taxon>Cytophagales</taxon>
        <taxon>Spirosomataceae</taxon>
        <taxon>Larkinella</taxon>
    </lineage>
</organism>
<dbReference type="PANTHER" id="PTHR43818">
    <property type="entry name" value="BCDNA.GH03377"/>
    <property type="match status" value="1"/>
</dbReference>
<dbReference type="InterPro" id="IPR055170">
    <property type="entry name" value="GFO_IDH_MocA-like_dom"/>
</dbReference>
<evidence type="ECO:0000313" key="3">
    <source>
        <dbReference type="EMBL" id="RAJ98221.1"/>
    </source>
</evidence>
<feature type="domain" description="GFO/IDH/MocA-like oxidoreductase" evidence="2">
    <location>
        <begin position="190"/>
        <end position="322"/>
    </location>
</feature>
<dbReference type="InterPro" id="IPR006311">
    <property type="entry name" value="TAT_signal"/>
</dbReference>
<dbReference type="InterPro" id="IPR050463">
    <property type="entry name" value="Gfo/Idh/MocA_oxidrdct_glycsds"/>
</dbReference>
<dbReference type="Gene3D" id="3.30.360.10">
    <property type="entry name" value="Dihydrodipicolinate Reductase, domain 2"/>
    <property type="match status" value="1"/>
</dbReference>
<keyword evidence="4" id="KW-1185">Reference proteome</keyword>
<dbReference type="InterPro" id="IPR000683">
    <property type="entry name" value="Gfo/Idh/MocA-like_OxRdtase_N"/>
</dbReference>
<dbReference type="EMBL" id="QLMC01000003">
    <property type="protein sequence ID" value="RAJ98221.1"/>
    <property type="molecule type" value="Genomic_DNA"/>
</dbReference>
<gene>
    <name evidence="3" type="ORF">LX87_03130</name>
</gene>
<dbReference type="AlphaFoldDB" id="A0A327WYH8"/>
<sequence>MSTSRRDVLKMTGMALASSILPSVTILHPQRSFAGINSDTLKVGLVGCGGRGSGAAAQALKADPNVVLHAVGDIFKDKLEDSLTNLKKIHGDKVKVDEEHKFIGFDAYKKVLDSGVDVVILATPPHFRPEHLMATVQAGKHVFCEKPMAVDAPGVRKVLEAAKIAKEKKISLLSGFCWRFHEPKRAIFNKIQDGAIGDVLTVYNTYNTGTVWSHPRKPEWSDAEYVFRNWYYYTWLSGDHLVEQAIHSVDMMAWAFGDKQPLSASGTGGRQVRTEPKYGNIYDHFAITYEYEDGAKGFHFSRQQVNCEGSYMCEALGSKGRAVANVSRNIHEITGRKKWKYSGAANDMYQTEHDELFAAIRKGEPINQGEYMAKSTLLGIMGRMAAYTGRRITWDEAMNSTEKLGPDTYSFEMTPPIVEVARPGITTFS</sequence>
<dbReference type="Pfam" id="PF22725">
    <property type="entry name" value="GFO_IDH_MocA_C3"/>
    <property type="match status" value="1"/>
</dbReference>
<evidence type="ECO:0000259" key="2">
    <source>
        <dbReference type="Pfam" id="PF22725"/>
    </source>
</evidence>
<accession>A0A327WYH8</accession>
<dbReference type="Gene3D" id="3.40.50.720">
    <property type="entry name" value="NAD(P)-binding Rossmann-like Domain"/>
    <property type="match status" value="1"/>
</dbReference>
<dbReference type="PANTHER" id="PTHR43818:SF5">
    <property type="entry name" value="OXIDOREDUCTASE FAMILY PROTEIN"/>
    <property type="match status" value="1"/>
</dbReference>
<evidence type="ECO:0000313" key="4">
    <source>
        <dbReference type="Proteomes" id="UP000248790"/>
    </source>
</evidence>
<name>A0A327WYH8_LARAB</name>
<protein>
    <submittedName>
        <fullName evidence="3">Putative dehydrogenase</fullName>
    </submittedName>
</protein>
<dbReference type="Pfam" id="PF01408">
    <property type="entry name" value="GFO_IDH_MocA"/>
    <property type="match status" value="1"/>
</dbReference>
<feature type="domain" description="Gfo/Idh/MocA-like oxidoreductase N-terminal" evidence="1">
    <location>
        <begin position="41"/>
        <end position="165"/>
    </location>
</feature>
<dbReference type="RefSeq" id="WP_229310675.1">
    <property type="nucleotide sequence ID" value="NZ_QLMC01000003.1"/>
</dbReference>
<reference evidence="3 4" key="1">
    <citation type="submission" date="2018-06" db="EMBL/GenBank/DDBJ databases">
        <title>Genomic Encyclopedia of Archaeal and Bacterial Type Strains, Phase II (KMG-II): from individual species to whole genera.</title>
        <authorList>
            <person name="Goeker M."/>
        </authorList>
    </citation>
    <scope>NUCLEOTIDE SEQUENCE [LARGE SCALE GENOMIC DNA]</scope>
    <source>
        <strain evidence="3 4">DSM 21851</strain>
    </source>
</reference>
<evidence type="ECO:0000259" key="1">
    <source>
        <dbReference type="Pfam" id="PF01408"/>
    </source>
</evidence>
<dbReference type="GO" id="GO:0000166">
    <property type="term" value="F:nucleotide binding"/>
    <property type="evidence" value="ECO:0007669"/>
    <property type="project" value="InterPro"/>
</dbReference>
<proteinExistence type="predicted"/>